<protein>
    <submittedName>
        <fullName evidence="1">Uncharacterized protein</fullName>
    </submittedName>
</protein>
<keyword evidence="2" id="KW-1185">Reference proteome</keyword>
<dbReference type="Proteomes" id="UP001172083">
    <property type="component" value="Unassembled WGS sequence"/>
</dbReference>
<sequence>MRNRTRLTNKILPAMLWFLVGCPFGGKYLMAQQIQIDRGIRVNDLWCFPTLEDSLVYRYLPNDARLGLDKHGAPQFSMIRYVDNANASTTNGASIGQASGGSVLHFTVLYETEKSKITKAETALKQKLGNNSLRLSGPIIFKEGRYSLVSSVLNRNNNSVERSILAIGKAPVVEGSWVPLSFELTPEQSKILLESFKMTTPDISLVFDMAFEGITDAFQADMTVDWSAIKRGQHYRAGGSAYFIGADVEAQVAEMVRNNSIKLTTTGQDANIESLISKLYDRIVQLLYDPVEPEKMMDEEQMSGVISQLLDPASGLLASRNTTGFGLFAGFKYKDIQSEGKSVMHFNARSVNKKHHLITFNIGNFYKHYGDKTNHFKTISLEDPDFQQREIRVGIDGDLAGEFDKMINSVTVNLQKVHQSGDTTMRELVVRKSDLVNGEALRLIYGSVNDQNRSNWLSYQVKTKWHFSGGYGEYETPWQDHTSAMINLFAPFERRNIQLLGDINALADIKAIVVKVNYSFFGQNRSFQQVIRPGENLTDKSFQLITPVDEFEYNYTIHWIKSDGHQLKKTGKDSFGLLFLDELPEITIQSHNNN</sequence>
<dbReference type="RefSeq" id="WP_346762320.1">
    <property type="nucleotide sequence ID" value="NZ_JAUJEB010000012.1"/>
</dbReference>
<evidence type="ECO:0000313" key="2">
    <source>
        <dbReference type="Proteomes" id="UP001172083"/>
    </source>
</evidence>
<proteinExistence type="predicted"/>
<dbReference type="EMBL" id="JAUJEB010000012">
    <property type="protein sequence ID" value="MDN5216982.1"/>
    <property type="molecule type" value="Genomic_DNA"/>
</dbReference>
<evidence type="ECO:0000313" key="1">
    <source>
        <dbReference type="EMBL" id="MDN5216982.1"/>
    </source>
</evidence>
<gene>
    <name evidence="1" type="ORF">QQ020_33235</name>
</gene>
<name>A0ABT8LGT3_9BACT</name>
<organism evidence="1 2">
    <name type="scientific">Agaribacillus aureus</name>
    <dbReference type="NCBI Taxonomy" id="3051825"/>
    <lineage>
        <taxon>Bacteria</taxon>
        <taxon>Pseudomonadati</taxon>
        <taxon>Bacteroidota</taxon>
        <taxon>Cytophagia</taxon>
        <taxon>Cytophagales</taxon>
        <taxon>Splendidivirgaceae</taxon>
        <taxon>Agaribacillus</taxon>
    </lineage>
</organism>
<accession>A0ABT8LGT3</accession>
<reference evidence="1" key="1">
    <citation type="submission" date="2023-06" db="EMBL/GenBank/DDBJ databases">
        <title>Genomic of Agaribacillus aureum.</title>
        <authorList>
            <person name="Wang G."/>
        </authorList>
    </citation>
    <scope>NUCLEOTIDE SEQUENCE</scope>
    <source>
        <strain evidence="1">BMA12</strain>
    </source>
</reference>
<comment type="caution">
    <text evidence="1">The sequence shown here is derived from an EMBL/GenBank/DDBJ whole genome shotgun (WGS) entry which is preliminary data.</text>
</comment>
<dbReference type="PROSITE" id="PS51257">
    <property type="entry name" value="PROKAR_LIPOPROTEIN"/>
    <property type="match status" value="1"/>
</dbReference>